<gene>
    <name evidence="2" type="ORF">SLEP1_g27103</name>
</gene>
<name>A0AAV5JPD7_9ROSI</name>
<protein>
    <submittedName>
        <fullName evidence="2">Uncharacterized protein</fullName>
    </submittedName>
</protein>
<evidence type="ECO:0000313" key="3">
    <source>
        <dbReference type="Proteomes" id="UP001054252"/>
    </source>
</evidence>
<accession>A0AAV5JPD7</accession>
<keyword evidence="3" id="KW-1185">Reference proteome</keyword>
<sequence length="37" mass="4116">MDFIKIGKETEKRGINKSKGFHSFSTGSKGNQTDGKR</sequence>
<dbReference type="Proteomes" id="UP001054252">
    <property type="component" value="Unassembled WGS sequence"/>
</dbReference>
<reference evidence="2 3" key="1">
    <citation type="journal article" date="2021" name="Commun. Biol.">
        <title>The genome of Shorea leprosula (Dipterocarpaceae) highlights the ecological relevance of drought in aseasonal tropical rainforests.</title>
        <authorList>
            <person name="Ng K.K.S."/>
            <person name="Kobayashi M.J."/>
            <person name="Fawcett J.A."/>
            <person name="Hatakeyama M."/>
            <person name="Paape T."/>
            <person name="Ng C.H."/>
            <person name="Ang C.C."/>
            <person name="Tnah L.H."/>
            <person name="Lee C.T."/>
            <person name="Nishiyama T."/>
            <person name="Sese J."/>
            <person name="O'Brien M.J."/>
            <person name="Copetti D."/>
            <person name="Mohd Noor M.I."/>
            <person name="Ong R.C."/>
            <person name="Putra M."/>
            <person name="Sireger I.Z."/>
            <person name="Indrioko S."/>
            <person name="Kosugi Y."/>
            <person name="Izuno A."/>
            <person name="Isagi Y."/>
            <person name="Lee S.L."/>
            <person name="Shimizu K.K."/>
        </authorList>
    </citation>
    <scope>NUCLEOTIDE SEQUENCE [LARGE SCALE GENOMIC DNA]</scope>
    <source>
        <strain evidence="2">214</strain>
    </source>
</reference>
<proteinExistence type="predicted"/>
<evidence type="ECO:0000313" key="2">
    <source>
        <dbReference type="EMBL" id="GKV16463.1"/>
    </source>
</evidence>
<organism evidence="2 3">
    <name type="scientific">Rubroshorea leprosula</name>
    <dbReference type="NCBI Taxonomy" id="152421"/>
    <lineage>
        <taxon>Eukaryota</taxon>
        <taxon>Viridiplantae</taxon>
        <taxon>Streptophyta</taxon>
        <taxon>Embryophyta</taxon>
        <taxon>Tracheophyta</taxon>
        <taxon>Spermatophyta</taxon>
        <taxon>Magnoliopsida</taxon>
        <taxon>eudicotyledons</taxon>
        <taxon>Gunneridae</taxon>
        <taxon>Pentapetalae</taxon>
        <taxon>rosids</taxon>
        <taxon>malvids</taxon>
        <taxon>Malvales</taxon>
        <taxon>Dipterocarpaceae</taxon>
        <taxon>Rubroshorea</taxon>
    </lineage>
</organism>
<dbReference type="AlphaFoldDB" id="A0AAV5JPD7"/>
<feature type="region of interest" description="Disordered" evidence="1">
    <location>
        <begin position="1"/>
        <end position="37"/>
    </location>
</feature>
<feature type="compositionally biased region" description="Polar residues" evidence="1">
    <location>
        <begin position="23"/>
        <end position="37"/>
    </location>
</feature>
<evidence type="ECO:0000256" key="1">
    <source>
        <dbReference type="SAM" id="MobiDB-lite"/>
    </source>
</evidence>
<dbReference type="EMBL" id="BPVZ01000045">
    <property type="protein sequence ID" value="GKV16463.1"/>
    <property type="molecule type" value="Genomic_DNA"/>
</dbReference>
<comment type="caution">
    <text evidence="2">The sequence shown here is derived from an EMBL/GenBank/DDBJ whole genome shotgun (WGS) entry which is preliminary data.</text>
</comment>
<feature type="compositionally biased region" description="Basic and acidic residues" evidence="1">
    <location>
        <begin position="1"/>
        <end position="14"/>
    </location>
</feature>